<keyword evidence="2" id="KW-0315">Glutamine amidotransferase</keyword>
<gene>
    <name evidence="4" type="ORF">C4900_05985</name>
</gene>
<dbReference type="EMBL" id="PSYR01000001">
    <property type="protein sequence ID" value="RCN59253.1"/>
    <property type="molecule type" value="Genomic_DNA"/>
</dbReference>
<feature type="domain" description="Glutamine amidotransferase type-2" evidence="3">
    <location>
        <begin position="2"/>
        <end position="305"/>
    </location>
</feature>
<dbReference type="GO" id="GO:0016757">
    <property type="term" value="F:glycosyltransferase activity"/>
    <property type="evidence" value="ECO:0007669"/>
    <property type="project" value="UniProtKB-KW"/>
</dbReference>
<proteinExistence type="predicted"/>
<name>A0A368HIS7_9GAMM</name>
<dbReference type="Proteomes" id="UP000253250">
    <property type="component" value="Unassembled WGS sequence"/>
</dbReference>
<dbReference type="AlphaFoldDB" id="A0A368HIS7"/>
<protein>
    <submittedName>
        <fullName evidence="4">Amidophosphoribosyltransferase</fullName>
    </submittedName>
</protein>
<sequence length="305" mass="33737">MCGIVGLMIKNPAMRGEIGALGLPMLSAMSERGPDSAGFALFTQDARPDWLKMSLLYDPPATSPAFSWTGLQDAVDRALTIRTEIHVRGRHARLAIPIKETAPEAVVAWLRAHHPHVRILSTGYSLEIYKDVGAPDEVARRYGFATFAGSHIVAHTRMATESAVSADRAHPFTAGHDFCLVHNGSLSNPHEIRRALAVHGIRFDTDNDTEAACRFLEWRLRDGDSLEQALQAAFERLDGFFTFLIGTPDRLALVRDPFGCKPAVVAETDDYVAIASEFRALSHLPRIQEAHVFEPVPEEMYVWTP</sequence>
<dbReference type="InterPro" id="IPR017932">
    <property type="entry name" value="GATase_2_dom"/>
</dbReference>
<keyword evidence="5" id="KW-1185">Reference proteome</keyword>
<comment type="caution">
    <text evidence="4">The sequence shown here is derived from an EMBL/GenBank/DDBJ whole genome shotgun (WGS) entry which is preliminary data.</text>
</comment>
<organism evidence="4 5">
    <name type="scientific">Acidiferrobacter thiooxydans</name>
    <dbReference type="NCBI Taxonomy" id="163359"/>
    <lineage>
        <taxon>Bacteria</taxon>
        <taxon>Pseudomonadati</taxon>
        <taxon>Pseudomonadota</taxon>
        <taxon>Gammaproteobacteria</taxon>
        <taxon>Acidiferrobacterales</taxon>
        <taxon>Acidiferrobacteraceae</taxon>
        <taxon>Acidiferrobacter</taxon>
    </lineage>
</organism>
<dbReference type="PANTHER" id="PTHR11907">
    <property type="entry name" value="AMIDOPHOSPHORIBOSYLTRANSFERASE"/>
    <property type="match status" value="1"/>
</dbReference>
<dbReference type="SUPFAM" id="SSF56235">
    <property type="entry name" value="N-terminal nucleophile aminohydrolases (Ntn hydrolases)"/>
    <property type="match status" value="1"/>
</dbReference>
<accession>A0A368HIS7</accession>
<dbReference type="OrthoDB" id="9763290at2"/>
<reference evidence="4 5" key="1">
    <citation type="submission" date="2018-02" db="EMBL/GenBank/DDBJ databases">
        <title>Insights into the biology of acidophilic members of the Acidiferrobacteraceae family derived from comparative genomic analyses.</title>
        <authorList>
            <person name="Issotta F."/>
            <person name="Thyssen C."/>
            <person name="Mena C."/>
            <person name="Moya A."/>
            <person name="Bellenberg S."/>
            <person name="Sproer C."/>
            <person name="Covarrubias P.C."/>
            <person name="Sand W."/>
            <person name="Quatrini R."/>
            <person name="Vera M."/>
        </authorList>
    </citation>
    <scope>NUCLEOTIDE SEQUENCE [LARGE SCALE GENOMIC DNA]</scope>
    <source>
        <strain evidence="5">m-1</strain>
    </source>
</reference>
<evidence type="ECO:0000259" key="3">
    <source>
        <dbReference type="PROSITE" id="PS51278"/>
    </source>
</evidence>
<keyword evidence="1 4" id="KW-0808">Transferase</keyword>
<dbReference type="Pfam" id="PF13522">
    <property type="entry name" value="GATase_6"/>
    <property type="match status" value="1"/>
</dbReference>
<evidence type="ECO:0000256" key="1">
    <source>
        <dbReference type="ARBA" id="ARBA00022679"/>
    </source>
</evidence>
<evidence type="ECO:0000313" key="5">
    <source>
        <dbReference type="Proteomes" id="UP000253250"/>
    </source>
</evidence>
<evidence type="ECO:0000256" key="2">
    <source>
        <dbReference type="ARBA" id="ARBA00022962"/>
    </source>
</evidence>
<dbReference type="PROSITE" id="PS51278">
    <property type="entry name" value="GATASE_TYPE_2"/>
    <property type="match status" value="1"/>
</dbReference>
<dbReference type="RefSeq" id="WP_114282609.1">
    <property type="nucleotide sequence ID" value="NZ_PSYR01000001.1"/>
</dbReference>
<evidence type="ECO:0000313" key="4">
    <source>
        <dbReference type="EMBL" id="RCN59253.1"/>
    </source>
</evidence>
<dbReference type="Gene3D" id="3.60.20.10">
    <property type="entry name" value="Glutamine Phosphoribosylpyrophosphate, subunit 1, domain 1"/>
    <property type="match status" value="1"/>
</dbReference>
<dbReference type="InterPro" id="IPR029055">
    <property type="entry name" value="Ntn_hydrolases_N"/>
</dbReference>
<keyword evidence="4" id="KW-0328">Glycosyltransferase</keyword>